<accession>A0A316V5V4</accession>
<dbReference type="SUPFAM" id="SSF51445">
    <property type="entry name" value="(Trans)glycosidases"/>
    <property type="match status" value="1"/>
</dbReference>
<dbReference type="OrthoDB" id="76388at2759"/>
<protein>
    <recommendedName>
        <fullName evidence="3">chitinase</fullName>
        <ecNumber evidence="3">3.2.1.14</ecNumber>
    </recommendedName>
</protein>
<dbReference type="InterPro" id="IPR011583">
    <property type="entry name" value="Chitinase_II/V-like_cat"/>
</dbReference>
<evidence type="ECO:0000256" key="5">
    <source>
        <dbReference type="ARBA" id="ARBA00022801"/>
    </source>
</evidence>
<comment type="subcellular location">
    <subcellularLocation>
        <location evidence="2">Secreted</location>
    </subcellularLocation>
</comment>
<evidence type="ECO:0000256" key="1">
    <source>
        <dbReference type="ARBA" id="ARBA00000822"/>
    </source>
</evidence>
<dbReference type="Pfam" id="PF00704">
    <property type="entry name" value="Glyco_hydro_18"/>
    <property type="match status" value="1"/>
</dbReference>
<dbReference type="EC" id="3.2.1.14" evidence="3"/>
<feature type="domain" description="GH18" evidence="12">
    <location>
        <begin position="14"/>
        <end position="370"/>
    </location>
</feature>
<evidence type="ECO:0000256" key="11">
    <source>
        <dbReference type="RuleBase" id="RU004453"/>
    </source>
</evidence>
<keyword evidence="8 10" id="KW-0326">Glycosidase</keyword>
<dbReference type="SMART" id="SM00636">
    <property type="entry name" value="Glyco_18"/>
    <property type="match status" value="1"/>
</dbReference>
<dbReference type="GO" id="GO:0005576">
    <property type="term" value="C:extracellular region"/>
    <property type="evidence" value="ECO:0007669"/>
    <property type="project" value="UniProtKB-SubCell"/>
</dbReference>
<name>A0A316V5V4_9BASI</name>
<sequence>MQQGPPHQHGAPPKIHVGYFTNWSIYGRKYHPSKIPVQQLSHILYAFGDVREDGTVFLTDSWSDVEIHYDGDSWEDEGKNLYGNFKQLLRMKQQNRHLKVLLSIGGWTFSSHFAAVKTPQGRTQFVRSAMQILEDVGLDGLDIDWEYPKNTQEADQYVQLLGELRQALDARANAMQSRHWLSIAAPCGEQMRTLHVSRMDPYLDMWNLMAYDFCGTWSERSSHQANLLPSQSCEASVENAIQFYTSQGVAPHKLILGMPLYARAFAQTKGLGHKFHGVPEGGAEPGNFNYRDLPLPHHEEQFDSQALAQFSVCQSRKEFASYEGPESVDAKCDYIHKRGLGGAMWWEVSGDADEEKGGVERALIPRTAFRLGALDPTPNNLRYPYSQYDNVRSGQPL</sequence>
<dbReference type="InterPro" id="IPR029070">
    <property type="entry name" value="Chitinase_insertion_sf"/>
</dbReference>
<dbReference type="CDD" id="cd06548">
    <property type="entry name" value="GH18_chitinase"/>
    <property type="match status" value="1"/>
</dbReference>
<dbReference type="GeneID" id="37019254"/>
<comment type="catalytic activity">
    <reaction evidence="1">
        <text>Random endo-hydrolysis of N-acetyl-beta-D-glucosaminide (1-&gt;4)-beta-linkages in chitin and chitodextrins.</text>
        <dbReference type="EC" id="3.2.1.14"/>
    </reaction>
</comment>
<organism evidence="13 14">
    <name type="scientific">Meira miltonrushii</name>
    <dbReference type="NCBI Taxonomy" id="1280837"/>
    <lineage>
        <taxon>Eukaryota</taxon>
        <taxon>Fungi</taxon>
        <taxon>Dikarya</taxon>
        <taxon>Basidiomycota</taxon>
        <taxon>Ustilaginomycotina</taxon>
        <taxon>Exobasidiomycetes</taxon>
        <taxon>Exobasidiales</taxon>
        <taxon>Brachybasidiaceae</taxon>
        <taxon>Meira</taxon>
    </lineage>
</organism>
<dbReference type="Gene3D" id="3.10.50.10">
    <property type="match status" value="1"/>
</dbReference>
<evidence type="ECO:0000256" key="10">
    <source>
        <dbReference type="RuleBase" id="RU000489"/>
    </source>
</evidence>
<dbReference type="PROSITE" id="PS01095">
    <property type="entry name" value="GH18_1"/>
    <property type="match status" value="1"/>
</dbReference>
<dbReference type="PANTHER" id="PTHR11177:SF317">
    <property type="entry name" value="CHITINASE 12-RELATED"/>
    <property type="match status" value="1"/>
</dbReference>
<evidence type="ECO:0000259" key="12">
    <source>
        <dbReference type="PROSITE" id="PS51910"/>
    </source>
</evidence>
<keyword evidence="7" id="KW-0119">Carbohydrate metabolism</keyword>
<dbReference type="InterPro" id="IPR050314">
    <property type="entry name" value="Glycosyl_Hydrlase_18"/>
</dbReference>
<evidence type="ECO:0000256" key="2">
    <source>
        <dbReference type="ARBA" id="ARBA00004613"/>
    </source>
</evidence>
<dbReference type="GO" id="GO:0006032">
    <property type="term" value="P:chitin catabolic process"/>
    <property type="evidence" value="ECO:0007669"/>
    <property type="project" value="UniProtKB-KW"/>
</dbReference>
<dbReference type="AlphaFoldDB" id="A0A316V5V4"/>
<evidence type="ECO:0000256" key="3">
    <source>
        <dbReference type="ARBA" id="ARBA00012729"/>
    </source>
</evidence>
<gene>
    <name evidence="13" type="ORF">FA14DRAFT_151378</name>
</gene>
<dbReference type="InterPro" id="IPR017853">
    <property type="entry name" value="GH"/>
</dbReference>
<keyword evidence="5 10" id="KW-0378">Hydrolase</keyword>
<evidence type="ECO:0000256" key="7">
    <source>
        <dbReference type="ARBA" id="ARBA00023277"/>
    </source>
</evidence>
<dbReference type="SUPFAM" id="SSF54556">
    <property type="entry name" value="Chitinase insertion domain"/>
    <property type="match status" value="1"/>
</dbReference>
<evidence type="ECO:0000313" key="14">
    <source>
        <dbReference type="Proteomes" id="UP000245771"/>
    </source>
</evidence>
<dbReference type="Proteomes" id="UP000245771">
    <property type="component" value="Unassembled WGS sequence"/>
</dbReference>
<keyword evidence="14" id="KW-1185">Reference proteome</keyword>
<dbReference type="InterPro" id="IPR001223">
    <property type="entry name" value="Glyco_hydro18_cat"/>
</dbReference>
<dbReference type="InterPro" id="IPR001579">
    <property type="entry name" value="Glyco_hydro_18_chit_AS"/>
</dbReference>
<evidence type="ECO:0000256" key="4">
    <source>
        <dbReference type="ARBA" id="ARBA00022525"/>
    </source>
</evidence>
<dbReference type="PANTHER" id="PTHR11177">
    <property type="entry name" value="CHITINASE"/>
    <property type="match status" value="1"/>
</dbReference>
<dbReference type="InParanoid" id="A0A316V5V4"/>
<dbReference type="Gene3D" id="3.20.20.80">
    <property type="entry name" value="Glycosidases"/>
    <property type="match status" value="1"/>
</dbReference>
<dbReference type="GO" id="GO:0008843">
    <property type="term" value="F:endochitinase activity"/>
    <property type="evidence" value="ECO:0007669"/>
    <property type="project" value="UniProtKB-EC"/>
</dbReference>
<reference evidence="13 14" key="1">
    <citation type="journal article" date="2018" name="Mol. Biol. Evol.">
        <title>Broad Genomic Sampling Reveals a Smut Pathogenic Ancestry of the Fungal Clade Ustilaginomycotina.</title>
        <authorList>
            <person name="Kijpornyongpan T."/>
            <person name="Mondo S.J."/>
            <person name="Barry K."/>
            <person name="Sandor L."/>
            <person name="Lee J."/>
            <person name="Lipzen A."/>
            <person name="Pangilinan J."/>
            <person name="LaButti K."/>
            <person name="Hainaut M."/>
            <person name="Henrissat B."/>
            <person name="Grigoriev I.V."/>
            <person name="Spatafora J.W."/>
            <person name="Aime M.C."/>
        </authorList>
    </citation>
    <scope>NUCLEOTIDE SEQUENCE [LARGE SCALE GENOMIC DNA]</scope>
    <source>
        <strain evidence="13 14">MCA 3882</strain>
    </source>
</reference>
<proteinExistence type="inferred from homology"/>
<comment type="similarity">
    <text evidence="11">Belongs to the glycosyl hydrolase 18 family.</text>
</comment>
<dbReference type="GO" id="GO:0000272">
    <property type="term" value="P:polysaccharide catabolic process"/>
    <property type="evidence" value="ECO:0007669"/>
    <property type="project" value="UniProtKB-KW"/>
</dbReference>
<dbReference type="STRING" id="1280837.A0A316V5V4"/>
<keyword evidence="9" id="KW-0624">Polysaccharide degradation</keyword>
<evidence type="ECO:0000313" key="13">
    <source>
        <dbReference type="EMBL" id="PWN31861.1"/>
    </source>
</evidence>
<keyword evidence="6" id="KW-0146">Chitin degradation</keyword>
<dbReference type="EMBL" id="KZ819607">
    <property type="protein sequence ID" value="PWN31861.1"/>
    <property type="molecule type" value="Genomic_DNA"/>
</dbReference>
<dbReference type="FunFam" id="3.20.20.80:FF:000075">
    <property type="entry name" value="Sporulation-specific chitinase"/>
    <property type="match status" value="1"/>
</dbReference>
<dbReference type="RefSeq" id="XP_025352163.1">
    <property type="nucleotide sequence ID" value="XM_025497473.1"/>
</dbReference>
<evidence type="ECO:0000256" key="6">
    <source>
        <dbReference type="ARBA" id="ARBA00023024"/>
    </source>
</evidence>
<evidence type="ECO:0000256" key="8">
    <source>
        <dbReference type="ARBA" id="ARBA00023295"/>
    </source>
</evidence>
<evidence type="ECO:0000256" key="9">
    <source>
        <dbReference type="ARBA" id="ARBA00023326"/>
    </source>
</evidence>
<dbReference type="PROSITE" id="PS51910">
    <property type="entry name" value="GH18_2"/>
    <property type="match status" value="1"/>
</dbReference>
<keyword evidence="4" id="KW-0964">Secreted</keyword>
<dbReference type="GO" id="GO:0008061">
    <property type="term" value="F:chitin binding"/>
    <property type="evidence" value="ECO:0007669"/>
    <property type="project" value="InterPro"/>
</dbReference>